<gene>
    <name evidence="2" type="ORF">EgrG_001039700</name>
</gene>
<dbReference type="Proteomes" id="UP000492820">
    <property type="component" value="Unassembled WGS sequence"/>
</dbReference>
<dbReference type="EMBL" id="LK028577">
    <property type="protein sequence ID" value="CDS17634.1"/>
    <property type="molecule type" value="Genomic_DNA"/>
</dbReference>
<protein>
    <submittedName>
        <fullName evidence="2 4">Expressed protein</fullName>
    </submittedName>
</protein>
<organism evidence="2">
    <name type="scientific">Echinococcus granulosus</name>
    <name type="common">Hydatid tapeworm</name>
    <dbReference type="NCBI Taxonomy" id="6210"/>
    <lineage>
        <taxon>Eukaryota</taxon>
        <taxon>Metazoa</taxon>
        <taxon>Spiralia</taxon>
        <taxon>Lophotrochozoa</taxon>
        <taxon>Platyhelminthes</taxon>
        <taxon>Cestoda</taxon>
        <taxon>Eucestoda</taxon>
        <taxon>Cyclophyllidea</taxon>
        <taxon>Taeniidae</taxon>
        <taxon>Echinococcus</taxon>
        <taxon>Echinococcus granulosus group</taxon>
    </lineage>
</organism>
<feature type="region of interest" description="Disordered" evidence="1">
    <location>
        <begin position="1"/>
        <end position="33"/>
    </location>
</feature>
<reference evidence="2 3" key="1">
    <citation type="journal article" date="2013" name="Nature">
        <title>The genomes of four tapeworm species reveal adaptations to parasitism.</title>
        <authorList>
            <person name="Tsai I.J."/>
            <person name="Zarowiecki M."/>
            <person name="Holroyd N."/>
            <person name="Garciarrubio A."/>
            <person name="Sanchez-Flores A."/>
            <person name="Brooks K.L."/>
            <person name="Tracey A."/>
            <person name="Bobes R.J."/>
            <person name="Fragoso G."/>
            <person name="Sciutto E."/>
            <person name="Aslett M."/>
            <person name="Beasley H."/>
            <person name="Bennett H.M."/>
            <person name="Cai J."/>
            <person name="Camicia F."/>
            <person name="Clark R."/>
            <person name="Cucher M."/>
            <person name="De Silva N."/>
            <person name="Day T.A."/>
            <person name="Deplazes P."/>
            <person name="Estrada K."/>
            <person name="Fernandez C."/>
            <person name="Holland P.W."/>
            <person name="Hou J."/>
            <person name="Hu S."/>
            <person name="Huckvale T."/>
            <person name="Hung S.S."/>
            <person name="Kamenetzky L."/>
            <person name="Keane J.A."/>
            <person name="Kiss F."/>
            <person name="Koziol U."/>
            <person name="Lambert O."/>
            <person name="Liu K."/>
            <person name="Luo X."/>
            <person name="Luo Y."/>
            <person name="Macchiaroli N."/>
            <person name="Nichol S."/>
            <person name="Paps J."/>
            <person name="Parkinson J."/>
            <person name="Pouchkina-Stantcheva N."/>
            <person name="Riddiford N."/>
            <person name="Rosenzvit M."/>
            <person name="Salinas G."/>
            <person name="Wasmuth J.D."/>
            <person name="Zamanian M."/>
            <person name="Zheng Y."/>
            <person name="Cai X."/>
            <person name="Soberon X."/>
            <person name="Olson P.D."/>
            <person name="Laclette J.P."/>
            <person name="Brehm K."/>
            <person name="Berriman M."/>
            <person name="Garciarrubio A."/>
            <person name="Bobes R.J."/>
            <person name="Fragoso G."/>
            <person name="Sanchez-Flores A."/>
            <person name="Estrada K."/>
            <person name="Cevallos M.A."/>
            <person name="Morett E."/>
            <person name="Gonzalez V."/>
            <person name="Portillo T."/>
            <person name="Ochoa-Leyva A."/>
            <person name="Jose M.V."/>
            <person name="Sciutto E."/>
            <person name="Landa A."/>
            <person name="Jimenez L."/>
            <person name="Valdes V."/>
            <person name="Carrero J.C."/>
            <person name="Larralde C."/>
            <person name="Morales-Montor J."/>
            <person name="Limon-Lason J."/>
            <person name="Soberon X."/>
            <person name="Laclette J.P."/>
        </authorList>
    </citation>
    <scope>NUCLEOTIDE SEQUENCE [LARGE SCALE GENOMIC DNA]</scope>
</reference>
<evidence type="ECO:0000313" key="4">
    <source>
        <dbReference type="WBParaSite" id="EgrG_001039700"/>
    </source>
</evidence>
<evidence type="ECO:0000256" key="1">
    <source>
        <dbReference type="SAM" id="MobiDB-lite"/>
    </source>
</evidence>
<dbReference type="WBParaSite" id="EgrG_001039700">
    <property type="protein sequence ID" value="EgrG_001039700"/>
    <property type="gene ID" value="EgrG_001039700"/>
</dbReference>
<dbReference type="AlphaFoldDB" id="A0A068WJ42"/>
<evidence type="ECO:0000313" key="3">
    <source>
        <dbReference type="Proteomes" id="UP000492820"/>
    </source>
</evidence>
<name>A0A068WJ42_ECHGR</name>
<evidence type="ECO:0000313" key="2">
    <source>
        <dbReference type="EMBL" id="CDS17634.1"/>
    </source>
</evidence>
<sequence length="113" mass="13220">MTPTSPQPTPLIAIQIQPRQRRRRLQKGRYSRDCAKPTGPRIITMTFCEKCNELDEYISTLMLIIVPYPQLISNILKDTVIYHTCVNINFYPTPQARNDRTRIVRCKTVRTLK</sequence>
<accession>A0A068WJ42</accession>
<proteinExistence type="predicted"/>
<reference evidence="2" key="2">
    <citation type="submission" date="2014-06" db="EMBL/GenBank/DDBJ databases">
        <authorList>
            <person name="Aslett M."/>
        </authorList>
    </citation>
    <scope>NUCLEOTIDE SEQUENCE</scope>
</reference>
<feature type="compositionally biased region" description="Basic residues" evidence="1">
    <location>
        <begin position="19"/>
        <end position="29"/>
    </location>
</feature>
<reference evidence="4" key="3">
    <citation type="submission" date="2020-10" db="UniProtKB">
        <authorList>
            <consortium name="WormBaseParasite"/>
        </authorList>
    </citation>
    <scope>IDENTIFICATION</scope>
</reference>